<name>A0A9P5JZG9_9AGAM</name>
<reference evidence="2" key="1">
    <citation type="submission" date="2019-10" db="EMBL/GenBank/DDBJ databases">
        <authorList>
            <consortium name="DOE Joint Genome Institute"/>
            <person name="Kuo A."/>
            <person name="Miyauchi S."/>
            <person name="Kiss E."/>
            <person name="Drula E."/>
            <person name="Kohler A."/>
            <person name="Sanchez-Garcia M."/>
            <person name="Andreopoulos B."/>
            <person name="Barry K.W."/>
            <person name="Bonito G."/>
            <person name="Buee M."/>
            <person name="Carver A."/>
            <person name="Chen C."/>
            <person name="Cichocki N."/>
            <person name="Clum A."/>
            <person name="Culley D."/>
            <person name="Crous P.W."/>
            <person name="Fauchery L."/>
            <person name="Girlanda M."/>
            <person name="Hayes R."/>
            <person name="Keri Z."/>
            <person name="LaButti K."/>
            <person name="Lipzen A."/>
            <person name="Lombard V."/>
            <person name="Magnuson J."/>
            <person name="Maillard F."/>
            <person name="Morin E."/>
            <person name="Murat C."/>
            <person name="Nolan M."/>
            <person name="Ohm R."/>
            <person name="Pangilinan J."/>
            <person name="Pereira M."/>
            <person name="Perotto S."/>
            <person name="Peter M."/>
            <person name="Riley R."/>
            <person name="Sitrit Y."/>
            <person name="Stielow B."/>
            <person name="Szollosi G."/>
            <person name="Zifcakova L."/>
            <person name="Stursova M."/>
            <person name="Spatafora J.W."/>
            <person name="Tedersoo L."/>
            <person name="Vaario L.-M."/>
            <person name="Yamada A."/>
            <person name="Yan M."/>
            <person name="Wang P."/>
            <person name="Xu J."/>
            <person name="Bruns T."/>
            <person name="Baldrian P."/>
            <person name="Vilgalys R."/>
            <person name="Henrissat B."/>
            <person name="Grigoriev I.V."/>
            <person name="Hibbett D."/>
            <person name="Nagy L.G."/>
            <person name="Martin F.M."/>
        </authorList>
    </citation>
    <scope>NUCLEOTIDE SEQUENCE</scope>
    <source>
        <strain evidence="2">Prilba</strain>
    </source>
</reference>
<sequence length="599" mass="66848">MSLEWQQRVKGKRGWRRRTEWAMTISARKNITSVARAALGDQRRARPVDVGGRNRKRGVTSKPSHSTTVTTGTTIAAFAVAAGAVPSCVAPDPDPGLPHSDSRCICREKRPEIELEYLRRRGEELQRPPGPRGNVTRGRGENLWPFPRRPSALGGKTSGGCVDHMTDCHRTPRGLQGAFINWGMIVNAMGPKRGPTSSLLTWRELPTLIADSTSYQRSTRNLRGTRAFIGRRLNGTGRNWGNPGKRTFWALKLSVGPHIRALVRERRNQYMRAEQLPGKSYSIIPEKGDVAPVELCGANEVESEAFTFIEIFLEFYLISVLNVYTTSGLTAVGHPCKLFRRVKSKFLRVSGRAAENISAFKPSESVSTYPRPFKSNRSPDNISLTNPARALCSLEIRATTVGTVISLWVGDDFRSVGITEKSRSIVDEYLPVRDETVSFYLARQDENHPFPADRPLNQTPQKCAYYLARCYNKGAPDMGWIMDSRANYPSSFVRSPVTRLGKRAAQKPACKRGMLYASEPQEGFDNGSDTHGVVERAVDMWRGGMQEMTLFFAALSQEEAGNVSLFRSNGLLSLLLSYHDQEEAERLVDPKVRIERATN</sequence>
<accession>A0A9P5JZG9</accession>
<dbReference type="AlphaFoldDB" id="A0A9P5JZG9"/>
<evidence type="ECO:0000313" key="3">
    <source>
        <dbReference type="Proteomes" id="UP000759537"/>
    </source>
</evidence>
<feature type="region of interest" description="Disordered" evidence="1">
    <location>
        <begin position="124"/>
        <end position="158"/>
    </location>
</feature>
<evidence type="ECO:0000256" key="1">
    <source>
        <dbReference type="SAM" id="MobiDB-lite"/>
    </source>
</evidence>
<gene>
    <name evidence="2" type="ORF">DFH94DRAFT_847483</name>
</gene>
<evidence type="ECO:0000313" key="2">
    <source>
        <dbReference type="EMBL" id="KAF8470954.1"/>
    </source>
</evidence>
<comment type="caution">
    <text evidence="2">The sequence shown here is derived from an EMBL/GenBank/DDBJ whole genome shotgun (WGS) entry which is preliminary data.</text>
</comment>
<organism evidence="2 3">
    <name type="scientific">Russula ochroleuca</name>
    <dbReference type="NCBI Taxonomy" id="152965"/>
    <lineage>
        <taxon>Eukaryota</taxon>
        <taxon>Fungi</taxon>
        <taxon>Dikarya</taxon>
        <taxon>Basidiomycota</taxon>
        <taxon>Agaricomycotina</taxon>
        <taxon>Agaricomycetes</taxon>
        <taxon>Russulales</taxon>
        <taxon>Russulaceae</taxon>
        <taxon>Russula</taxon>
    </lineage>
</organism>
<dbReference type="EMBL" id="WHVB01000024">
    <property type="protein sequence ID" value="KAF8470954.1"/>
    <property type="molecule type" value="Genomic_DNA"/>
</dbReference>
<keyword evidence="3" id="KW-1185">Reference proteome</keyword>
<feature type="region of interest" description="Disordered" evidence="1">
    <location>
        <begin position="48"/>
        <end position="70"/>
    </location>
</feature>
<reference evidence="2" key="2">
    <citation type="journal article" date="2020" name="Nat. Commun.">
        <title>Large-scale genome sequencing of mycorrhizal fungi provides insights into the early evolution of symbiotic traits.</title>
        <authorList>
            <person name="Miyauchi S."/>
            <person name="Kiss E."/>
            <person name="Kuo A."/>
            <person name="Drula E."/>
            <person name="Kohler A."/>
            <person name="Sanchez-Garcia M."/>
            <person name="Morin E."/>
            <person name="Andreopoulos B."/>
            <person name="Barry K.W."/>
            <person name="Bonito G."/>
            <person name="Buee M."/>
            <person name="Carver A."/>
            <person name="Chen C."/>
            <person name="Cichocki N."/>
            <person name="Clum A."/>
            <person name="Culley D."/>
            <person name="Crous P.W."/>
            <person name="Fauchery L."/>
            <person name="Girlanda M."/>
            <person name="Hayes R.D."/>
            <person name="Keri Z."/>
            <person name="LaButti K."/>
            <person name="Lipzen A."/>
            <person name="Lombard V."/>
            <person name="Magnuson J."/>
            <person name="Maillard F."/>
            <person name="Murat C."/>
            <person name="Nolan M."/>
            <person name="Ohm R.A."/>
            <person name="Pangilinan J."/>
            <person name="Pereira M.F."/>
            <person name="Perotto S."/>
            <person name="Peter M."/>
            <person name="Pfister S."/>
            <person name="Riley R."/>
            <person name="Sitrit Y."/>
            <person name="Stielow J.B."/>
            <person name="Szollosi G."/>
            <person name="Zifcakova L."/>
            <person name="Stursova M."/>
            <person name="Spatafora J.W."/>
            <person name="Tedersoo L."/>
            <person name="Vaario L.M."/>
            <person name="Yamada A."/>
            <person name="Yan M."/>
            <person name="Wang P."/>
            <person name="Xu J."/>
            <person name="Bruns T."/>
            <person name="Baldrian P."/>
            <person name="Vilgalys R."/>
            <person name="Dunand C."/>
            <person name="Henrissat B."/>
            <person name="Grigoriev I.V."/>
            <person name="Hibbett D."/>
            <person name="Nagy L.G."/>
            <person name="Martin F.M."/>
        </authorList>
    </citation>
    <scope>NUCLEOTIDE SEQUENCE</scope>
    <source>
        <strain evidence="2">Prilba</strain>
    </source>
</reference>
<protein>
    <submittedName>
        <fullName evidence="2">Uncharacterized protein</fullName>
    </submittedName>
</protein>
<dbReference type="Proteomes" id="UP000759537">
    <property type="component" value="Unassembled WGS sequence"/>
</dbReference>
<proteinExistence type="predicted"/>